<feature type="coiled-coil region" evidence="9">
    <location>
        <begin position="114"/>
        <end position="141"/>
    </location>
</feature>
<dbReference type="PaxDb" id="665571-STHERM_c22000"/>
<dbReference type="SUPFAM" id="SSF46689">
    <property type="entry name" value="Homeodomain-like"/>
    <property type="match status" value="1"/>
</dbReference>
<feature type="modified residue" description="4-aspartylphosphate" evidence="8">
    <location>
        <position position="54"/>
    </location>
</feature>
<reference key="1">
    <citation type="submission" date="2009-08" db="EMBL/GenBank/DDBJ databases">
        <title>The genome sequence of Spirochaeta thermophila DSM6192.</title>
        <authorList>
            <person name="Angelov A."/>
            <person name="Mientus M."/>
            <person name="Wittenberg S."/>
            <person name="Lehmann R."/>
            <person name="Liesegang H."/>
            <person name="Daniel R."/>
            <person name="Liebl W."/>
        </authorList>
    </citation>
    <scope>NUCLEOTIDE SEQUENCE</scope>
    <source>
        <strain>DSM 6192</strain>
    </source>
</reference>
<dbReference type="CDD" id="cd00009">
    <property type="entry name" value="AAA"/>
    <property type="match status" value="1"/>
</dbReference>
<evidence type="ECO:0000256" key="1">
    <source>
        <dbReference type="ARBA" id="ARBA00022553"/>
    </source>
</evidence>
<keyword evidence="3" id="KW-0067">ATP-binding</keyword>
<keyword evidence="4" id="KW-0902">Two-component regulatory system</keyword>
<dbReference type="Gene3D" id="3.40.50.300">
    <property type="entry name" value="P-loop containing nucleotide triphosphate hydrolases"/>
    <property type="match status" value="1"/>
</dbReference>
<dbReference type="AlphaFoldDB" id="E0RRM4"/>
<evidence type="ECO:0000256" key="9">
    <source>
        <dbReference type="SAM" id="Coils"/>
    </source>
</evidence>
<dbReference type="FunFam" id="3.40.50.300:FF:000006">
    <property type="entry name" value="DNA-binding transcriptional regulator NtrC"/>
    <property type="match status" value="1"/>
</dbReference>
<dbReference type="Pfam" id="PF02954">
    <property type="entry name" value="HTH_8"/>
    <property type="match status" value="1"/>
</dbReference>
<sequence length="456" mass="51701">MNDAHILVIDDEENIRLALEDILTDEGYTVFTAEDGIEGLRLMDRYPVDVVLLDLWLPHRGGMEILEEIRAKDPSVEIVIISGHGTIETAVRAVKQGAFDFLEKPLSLEKVLTVVRNALRMRELQNENTRLRQRLYQEDEMIGTSPAMQVIRERIAQSAASDSRILILGENGTGKELVAREIHRRSRRASGPFVEVNCAAIPDTLLESELFGHEKGAFTGALSSRRGKFELAHNGTLFLDEVADMSLSAQAKVLRVLQELQFTRIGGERVITVDVRLIAATNKDLEGEVKAGRFREDLYYRLNVIPIYVPPLRERVEDIPSLIDYFLKKFTPPGETPKRISREGLTMLKEYPWPGNIRELKNFVERLCILSDEAEISPETIKEFLGEALHARTHSTVLDEYSHLPLGEARDAFEKRLIEKKLEEHDYNISRTAASLGIYPSNLHSKIKKFGIKIPK</sequence>
<dbReference type="InterPro" id="IPR003593">
    <property type="entry name" value="AAA+_ATPase"/>
</dbReference>
<name>E0RRM4_WINT6</name>
<gene>
    <name evidence="12" type="ordered locus">STHERM_c22000</name>
</gene>
<dbReference type="InterPro" id="IPR002197">
    <property type="entry name" value="HTH_Fis"/>
</dbReference>
<evidence type="ECO:0000256" key="6">
    <source>
        <dbReference type="ARBA" id="ARBA00023125"/>
    </source>
</evidence>
<dbReference type="InterPro" id="IPR025943">
    <property type="entry name" value="Sigma_54_int_dom_ATP-bd_2"/>
</dbReference>
<accession>E0RRM4</accession>
<dbReference type="PROSITE" id="PS00688">
    <property type="entry name" value="SIGMA54_INTERACT_3"/>
    <property type="match status" value="1"/>
</dbReference>
<evidence type="ECO:0000256" key="8">
    <source>
        <dbReference type="PROSITE-ProRule" id="PRU00169"/>
    </source>
</evidence>
<dbReference type="SMART" id="SM00448">
    <property type="entry name" value="REC"/>
    <property type="match status" value="1"/>
</dbReference>
<evidence type="ECO:0000256" key="3">
    <source>
        <dbReference type="ARBA" id="ARBA00022840"/>
    </source>
</evidence>
<dbReference type="GO" id="GO:0000160">
    <property type="term" value="P:phosphorelay signal transduction system"/>
    <property type="evidence" value="ECO:0007669"/>
    <property type="project" value="UniProtKB-KW"/>
</dbReference>
<dbReference type="Pfam" id="PF00072">
    <property type="entry name" value="Response_reg"/>
    <property type="match status" value="1"/>
</dbReference>
<protein>
    <submittedName>
        <fullName evidence="12">Transcriptional regulatory protein</fullName>
    </submittedName>
</protein>
<dbReference type="PANTHER" id="PTHR32071:SF17">
    <property type="entry name" value="TRANSCRIPTIONAL REGULATOR (NTRC FAMILY)"/>
    <property type="match status" value="1"/>
</dbReference>
<dbReference type="SUPFAM" id="SSF52540">
    <property type="entry name" value="P-loop containing nucleoside triphosphate hydrolases"/>
    <property type="match status" value="1"/>
</dbReference>
<dbReference type="PROSITE" id="PS50110">
    <property type="entry name" value="RESPONSE_REGULATORY"/>
    <property type="match status" value="1"/>
</dbReference>
<dbReference type="Gene3D" id="1.10.10.60">
    <property type="entry name" value="Homeodomain-like"/>
    <property type="match status" value="1"/>
</dbReference>
<dbReference type="PROSITE" id="PS50045">
    <property type="entry name" value="SIGMA54_INTERACT_4"/>
    <property type="match status" value="1"/>
</dbReference>
<dbReference type="GO" id="GO:0005524">
    <property type="term" value="F:ATP binding"/>
    <property type="evidence" value="ECO:0007669"/>
    <property type="project" value="UniProtKB-KW"/>
</dbReference>
<keyword evidence="5" id="KW-0805">Transcription regulation</keyword>
<evidence type="ECO:0000256" key="4">
    <source>
        <dbReference type="ARBA" id="ARBA00023012"/>
    </source>
</evidence>
<dbReference type="CDD" id="cd17550">
    <property type="entry name" value="REC_NtrX-like"/>
    <property type="match status" value="1"/>
</dbReference>
<dbReference type="SUPFAM" id="SSF52172">
    <property type="entry name" value="CheY-like"/>
    <property type="match status" value="1"/>
</dbReference>
<evidence type="ECO:0000259" key="11">
    <source>
        <dbReference type="PROSITE" id="PS50110"/>
    </source>
</evidence>
<evidence type="ECO:0000256" key="7">
    <source>
        <dbReference type="ARBA" id="ARBA00023163"/>
    </source>
</evidence>
<dbReference type="Gene3D" id="3.40.50.2300">
    <property type="match status" value="1"/>
</dbReference>
<dbReference type="PROSITE" id="PS00676">
    <property type="entry name" value="SIGMA54_INTERACT_2"/>
    <property type="match status" value="1"/>
</dbReference>
<organism evidence="12 13">
    <name type="scientific">Winmispira thermophila (strain ATCC 49972 / DSM 6192 / RI 19.B1)</name>
    <name type="common">Spirochaeta thermophila</name>
    <dbReference type="NCBI Taxonomy" id="665571"/>
    <lineage>
        <taxon>Bacteria</taxon>
        <taxon>Pseudomonadati</taxon>
        <taxon>Spirochaetota</taxon>
        <taxon>Spirochaetia</taxon>
        <taxon>Winmispirales</taxon>
        <taxon>Winmispiraceae</taxon>
        <taxon>Winmispira</taxon>
    </lineage>
</organism>
<dbReference type="GO" id="GO:0006355">
    <property type="term" value="P:regulation of DNA-templated transcription"/>
    <property type="evidence" value="ECO:0007669"/>
    <property type="project" value="InterPro"/>
</dbReference>
<dbReference type="InterPro" id="IPR009057">
    <property type="entry name" value="Homeodomain-like_sf"/>
</dbReference>
<dbReference type="InterPro" id="IPR011006">
    <property type="entry name" value="CheY-like_superfamily"/>
</dbReference>
<dbReference type="InterPro" id="IPR001789">
    <property type="entry name" value="Sig_transdc_resp-reg_receiver"/>
</dbReference>
<dbReference type="SMART" id="SM00382">
    <property type="entry name" value="AAA"/>
    <property type="match status" value="1"/>
</dbReference>
<reference evidence="12 13" key="2">
    <citation type="journal article" date="2010" name="J. Bacteriol.">
        <title>Genome sequence of the polysaccharide-degrading, thermophilic anaerobe Spirochaeta thermophila DSM 6192.</title>
        <authorList>
            <person name="Angelov A."/>
            <person name="Liebl S."/>
            <person name="Ballschmiter M."/>
            <person name="Bomeke M."/>
            <person name="Lehmann R."/>
            <person name="Liesegang H."/>
            <person name="Daniel R."/>
            <person name="Liebl W."/>
        </authorList>
    </citation>
    <scope>NUCLEOTIDE SEQUENCE [LARGE SCALE GENOMIC DNA]</scope>
    <source>
        <strain evidence="13">ATCC 49972 / DSM 6192 / RI 19.B1</strain>
    </source>
</reference>
<dbReference type="InterPro" id="IPR025944">
    <property type="entry name" value="Sigma_54_int_dom_CS"/>
</dbReference>
<dbReference type="InterPro" id="IPR002078">
    <property type="entry name" value="Sigma_54_int"/>
</dbReference>
<dbReference type="EMBL" id="CP001698">
    <property type="protein sequence ID" value="ADN03128.1"/>
    <property type="molecule type" value="Genomic_DNA"/>
</dbReference>
<dbReference type="Gene3D" id="1.10.8.60">
    <property type="match status" value="1"/>
</dbReference>
<keyword evidence="2" id="KW-0547">Nucleotide-binding</keyword>
<keyword evidence="1 8" id="KW-0597">Phosphoprotein</keyword>
<dbReference type="RefSeq" id="WP_013314966.1">
    <property type="nucleotide sequence ID" value="NC_014484.1"/>
</dbReference>
<dbReference type="InterPro" id="IPR058031">
    <property type="entry name" value="AAA_lid_NorR"/>
</dbReference>
<feature type="domain" description="Response regulatory" evidence="11">
    <location>
        <begin position="5"/>
        <end position="119"/>
    </location>
</feature>
<keyword evidence="9" id="KW-0175">Coiled coil</keyword>
<dbReference type="Pfam" id="PF00158">
    <property type="entry name" value="Sigma54_activat"/>
    <property type="match status" value="1"/>
</dbReference>
<dbReference type="InterPro" id="IPR027417">
    <property type="entry name" value="P-loop_NTPase"/>
</dbReference>
<dbReference type="PANTHER" id="PTHR32071">
    <property type="entry name" value="TRANSCRIPTIONAL REGULATORY PROTEIN"/>
    <property type="match status" value="1"/>
</dbReference>
<evidence type="ECO:0000256" key="2">
    <source>
        <dbReference type="ARBA" id="ARBA00022741"/>
    </source>
</evidence>
<dbReference type="eggNOG" id="COG2204">
    <property type="taxonomic scope" value="Bacteria"/>
</dbReference>
<dbReference type="GO" id="GO:0043565">
    <property type="term" value="F:sequence-specific DNA binding"/>
    <property type="evidence" value="ECO:0007669"/>
    <property type="project" value="InterPro"/>
</dbReference>
<evidence type="ECO:0000313" key="12">
    <source>
        <dbReference type="EMBL" id="ADN03128.1"/>
    </source>
</evidence>
<evidence type="ECO:0000256" key="5">
    <source>
        <dbReference type="ARBA" id="ARBA00023015"/>
    </source>
</evidence>
<feature type="domain" description="Sigma-54 factor interaction" evidence="10">
    <location>
        <begin position="141"/>
        <end position="369"/>
    </location>
</feature>
<dbReference type="HOGENOM" id="CLU_000445_0_6_12"/>
<dbReference type="KEGG" id="sta:STHERM_c22000"/>
<dbReference type="Proteomes" id="UP000001296">
    <property type="component" value="Chromosome"/>
</dbReference>
<dbReference type="Pfam" id="PF25601">
    <property type="entry name" value="AAA_lid_14"/>
    <property type="match status" value="1"/>
</dbReference>
<dbReference type="FunFam" id="3.40.50.2300:FF:000018">
    <property type="entry name" value="DNA-binding transcriptional regulator NtrC"/>
    <property type="match status" value="1"/>
</dbReference>
<keyword evidence="6" id="KW-0238">DNA-binding</keyword>
<keyword evidence="7" id="KW-0804">Transcription</keyword>
<evidence type="ECO:0000259" key="10">
    <source>
        <dbReference type="PROSITE" id="PS50045"/>
    </source>
</evidence>
<proteinExistence type="predicted"/>
<evidence type="ECO:0000313" key="13">
    <source>
        <dbReference type="Proteomes" id="UP000001296"/>
    </source>
</evidence>
<dbReference type="PRINTS" id="PR01590">
    <property type="entry name" value="HTHFIS"/>
</dbReference>